<dbReference type="InterPro" id="IPR001128">
    <property type="entry name" value="Cyt_P450"/>
</dbReference>
<organism evidence="9 10">
    <name type="scientific">Penstemon davidsonii</name>
    <dbReference type="NCBI Taxonomy" id="160366"/>
    <lineage>
        <taxon>Eukaryota</taxon>
        <taxon>Viridiplantae</taxon>
        <taxon>Streptophyta</taxon>
        <taxon>Embryophyta</taxon>
        <taxon>Tracheophyta</taxon>
        <taxon>Spermatophyta</taxon>
        <taxon>Magnoliopsida</taxon>
        <taxon>eudicotyledons</taxon>
        <taxon>Gunneridae</taxon>
        <taxon>Pentapetalae</taxon>
        <taxon>asterids</taxon>
        <taxon>lamiids</taxon>
        <taxon>Lamiales</taxon>
        <taxon>Plantaginaceae</taxon>
        <taxon>Cheloneae</taxon>
        <taxon>Penstemon</taxon>
    </lineage>
</organism>
<keyword evidence="6 8" id="KW-0408">Iron</keyword>
<keyword evidence="7 8" id="KW-0503">Monooxygenase</keyword>
<dbReference type="PANTHER" id="PTHR47950:SF6">
    <property type="entry name" value="CYTOCHROME P450"/>
    <property type="match status" value="1"/>
</dbReference>
<evidence type="ECO:0000256" key="8">
    <source>
        <dbReference type="RuleBase" id="RU000461"/>
    </source>
</evidence>
<evidence type="ECO:0000256" key="7">
    <source>
        <dbReference type="ARBA" id="ARBA00023033"/>
    </source>
</evidence>
<evidence type="ECO:0000256" key="2">
    <source>
        <dbReference type="ARBA" id="ARBA00010617"/>
    </source>
</evidence>
<name>A0ABR0DCK6_9LAMI</name>
<keyword evidence="3 8" id="KW-0349">Heme</keyword>
<dbReference type="Proteomes" id="UP001291926">
    <property type="component" value="Unassembled WGS sequence"/>
</dbReference>
<evidence type="ECO:0000256" key="1">
    <source>
        <dbReference type="ARBA" id="ARBA00004167"/>
    </source>
</evidence>
<comment type="caution">
    <text evidence="9">The sequence shown here is derived from an EMBL/GenBank/DDBJ whole genome shotgun (WGS) entry which is preliminary data.</text>
</comment>
<comment type="similarity">
    <text evidence="2 8">Belongs to the cytochrome P450 family.</text>
</comment>
<dbReference type="PRINTS" id="PR00385">
    <property type="entry name" value="P450"/>
</dbReference>
<keyword evidence="5 8" id="KW-0560">Oxidoreductase</keyword>
<evidence type="ECO:0008006" key="11">
    <source>
        <dbReference type="Google" id="ProtNLM"/>
    </source>
</evidence>
<evidence type="ECO:0000313" key="10">
    <source>
        <dbReference type="Proteomes" id="UP001291926"/>
    </source>
</evidence>
<gene>
    <name evidence="9" type="ORF">RD792_009121</name>
</gene>
<comment type="subcellular location">
    <subcellularLocation>
        <location evidence="1">Membrane</location>
        <topology evidence="1">Single-pass membrane protein</topology>
    </subcellularLocation>
</comment>
<dbReference type="CDD" id="cd11073">
    <property type="entry name" value="CYP76-like"/>
    <property type="match status" value="1"/>
</dbReference>
<evidence type="ECO:0000256" key="4">
    <source>
        <dbReference type="ARBA" id="ARBA00022723"/>
    </source>
</evidence>
<evidence type="ECO:0000313" key="9">
    <source>
        <dbReference type="EMBL" id="KAK4486443.1"/>
    </source>
</evidence>
<evidence type="ECO:0000256" key="3">
    <source>
        <dbReference type="ARBA" id="ARBA00022617"/>
    </source>
</evidence>
<dbReference type="PROSITE" id="PS00086">
    <property type="entry name" value="CYTOCHROME_P450"/>
    <property type="match status" value="1"/>
</dbReference>
<dbReference type="InterPro" id="IPR002401">
    <property type="entry name" value="Cyt_P450_E_grp-I"/>
</dbReference>
<evidence type="ECO:0000256" key="6">
    <source>
        <dbReference type="ARBA" id="ARBA00023004"/>
    </source>
</evidence>
<protein>
    <recommendedName>
        <fullName evidence="11">(S)-N-methylcoclaurine 3'-hydroxylase isozyme 2</fullName>
    </recommendedName>
</protein>
<accession>A0ABR0DCK6</accession>
<dbReference type="Pfam" id="PF00067">
    <property type="entry name" value="p450"/>
    <property type="match status" value="2"/>
</dbReference>
<reference evidence="9 10" key="1">
    <citation type="journal article" date="2023" name="bioRxiv">
        <title>Genome report: Whole genome sequence and annotation of Penstemon davidsonii.</title>
        <authorList>
            <person name="Ostevik K.L."/>
            <person name="Alabady M."/>
            <person name="Zhang M."/>
            <person name="Rausher M.D."/>
        </authorList>
    </citation>
    <scope>NUCLEOTIDE SEQUENCE [LARGE SCALE GENOMIC DNA]</scope>
    <source>
        <strain evidence="9">DNT005</strain>
        <tissue evidence="9">Whole leaf</tissue>
    </source>
</reference>
<dbReference type="InterPro" id="IPR017972">
    <property type="entry name" value="Cyt_P450_CS"/>
</dbReference>
<keyword evidence="10" id="KW-1185">Reference proteome</keyword>
<dbReference type="InterPro" id="IPR036396">
    <property type="entry name" value="Cyt_P450_sf"/>
</dbReference>
<evidence type="ECO:0000256" key="5">
    <source>
        <dbReference type="ARBA" id="ARBA00023002"/>
    </source>
</evidence>
<keyword evidence="4 8" id="KW-0479">Metal-binding</keyword>
<dbReference type="Gene3D" id="1.10.630.10">
    <property type="entry name" value="Cytochrome P450"/>
    <property type="match status" value="2"/>
</dbReference>
<dbReference type="EMBL" id="JAYDYQ010002533">
    <property type="protein sequence ID" value="KAK4486443.1"/>
    <property type="molecule type" value="Genomic_DNA"/>
</dbReference>
<dbReference type="SUPFAM" id="SSF48264">
    <property type="entry name" value="Cytochrome P450"/>
    <property type="match status" value="2"/>
</dbReference>
<dbReference type="PRINTS" id="PR00463">
    <property type="entry name" value="EP450I"/>
</dbReference>
<sequence>MPHITLTDFAKTYGPLISLKLGTQQLVVASSPAAAMEILKTKYRILSSRSVPHTVASTRSQLNQSSIAWIEECHDNWKKLRTICKTELLSNKAMDSQAALREKSITSLVSFVRDKEGPTPWPILGNIPQMVSSMPHITLTDFAKTYGPLMSLKLGTQRLVVASSPDAAREILKTKDRILSGRYVPQSMPYTKSELNQSSLGWTEECNDNWKYLRVICKTGLFSNKAMDSQEILREKHISSLVNFLRGKEGEVMKISELVFTTVFNILGNALMSRDFIGLEEKNEDGGLKCVIWEAMKVAAAPNLADFYPILSTLDLQGLRQKTSGFAQRMHAVWRPTIEERRTRMGDFCSHNDFLDTLLGKDFTNKQINQLFTELFSAGTDTTTATIEWTMAEIMKNQECMEKLRAEIESEIKEDFPKNVHLMELPYLQACIKETLRLHPPAPFLLPHRAIETCRVMNYTVPKNARVLVNIWAIGRDPSTWEEPFKFKPERFLNSNIDYKGNDFEFLPFSAGRRICPGLPMAAKSVPMILVSLIHFFDWSIPGGNDPSELNMKEKFGITMQMEHPLSLIFKARNDYKCAK</sequence>
<dbReference type="PANTHER" id="PTHR47950">
    <property type="entry name" value="CYTOCHROME P450, FAMILY 76, SUBFAMILY C, POLYPEPTIDE 5-RELATED"/>
    <property type="match status" value="1"/>
</dbReference>
<proteinExistence type="inferred from homology"/>